<evidence type="ECO:0000256" key="1">
    <source>
        <dbReference type="ARBA" id="ARBA00023015"/>
    </source>
</evidence>
<evidence type="ECO:0000313" key="5">
    <source>
        <dbReference type="EMBL" id="RUT28140.1"/>
    </source>
</evidence>
<keyword evidence="6" id="KW-1185">Reference proteome</keyword>
<dbReference type="PANTHER" id="PTHR42756:SF1">
    <property type="entry name" value="TRANSCRIPTIONAL REPRESSOR OF EMRAB OPERON"/>
    <property type="match status" value="1"/>
</dbReference>
<dbReference type="GO" id="GO:0003677">
    <property type="term" value="F:DNA binding"/>
    <property type="evidence" value="ECO:0007669"/>
    <property type="project" value="UniProtKB-KW"/>
</dbReference>
<dbReference type="PRINTS" id="PR00598">
    <property type="entry name" value="HTHMARR"/>
</dbReference>
<evidence type="ECO:0000256" key="2">
    <source>
        <dbReference type="ARBA" id="ARBA00023125"/>
    </source>
</evidence>
<evidence type="ECO:0000259" key="4">
    <source>
        <dbReference type="PROSITE" id="PS50995"/>
    </source>
</evidence>
<dbReference type="Gene3D" id="1.10.10.10">
    <property type="entry name" value="Winged helix-like DNA-binding domain superfamily/Winged helix DNA-binding domain"/>
    <property type="match status" value="1"/>
</dbReference>
<dbReference type="Proteomes" id="UP000272464">
    <property type="component" value="Unassembled WGS sequence"/>
</dbReference>
<dbReference type="SUPFAM" id="SSF46785">
    <property type="entry name" value="Winged helix' DNA-binding domain"/>
    <property type="match status" value="1"/>
</dbReference>
<evidence type="ECO:0000256" key="3">
    <source>
        <dbReference type="ARBA" id="ARBA00023163"/>
    </source>
</evidence>
<keyword evidence="3" id="KW-0804">Transcription</keyword>
<dbReference type="InterPro" id="IPR000835">
    <property type="entry name" value="HTH_MarR-typ"/>
</dbReference>
<dbReference type="EMBL" id="RZNX01000011">
    <property type="protein sequence ID" value="RUT28140.1"/>
    <property type="molecule type" value="Genomic_DNA"/>
</dbReference>
<evidence type="ECO:0000313" key="6">
    <source>
        <dbReference type="Proteomes" id="UP000272464"/>
    </source>
</evidence>
<reference evidence="5 6" key="1">
    <citation type="submission" date="2018-12" db="EMBL/GenBank/DDBJ databases">
        <authorList>
            <person name="Sun L."/>
            <person name="Chen Z."/>
        </authorList>
    </citation>
    <scope>NUCLEOTIDE SEQUENCE [LARGE SCALE GENOMIC DNA]</scope>
    <source>
        <strain evidence="5 6">3-5-3</strain>
    </source>
</reference>
<dbReference type="PROSITE" id="PS50995">
    <property type="entry name" value="HTH_MARR_2"/>
    <property type="match status" value="1"/>
</dbReference>
<dbReference type="AlphaFoldDB" id="A0A433X2B1"/>
<protein>
    <submittedName>
        <fullName evidence="5">MarR family transcriptional regulator</fullName>
    </submittedName>
</protein>
<dbReference type="Pfam" id="PF01047">
    <property type="entry name" value="MarR"/>
    <property type="match status" value="1"/>
</dbReference>
<feature type="domain" description="HTH marR-type" evidence="4">
    <location>
        <begin position="5"/>
        <end position="140"/>
    </location>
</feature>
<proteinExistence type="predicted"/>
<dbReference type="InterPro" id="IPR036390">
    <property type="entry name" value="WH_DNA-bd_sf"/>
</dbReference>
<dbReference type="OrthoDB" id="3254893at2"/>
<dbReference type="SMART" id="SM00347">
    <property type="entry name" value="HTH_MARR"/>
    <property type="match status" value="1"/>
</dbReference>
<dbReference type="RefSeq" id="WP_127200684.1">
    <property type="nucleotide sequence ID" value="NZ_RZNX01000011.1"/>
</dbReference>
<keyword evidence="1" id="KW-0805">Transcription regulation</keyword>
<organism evidence="5 6">
    <name type="scientific">Paenibacillus zeisoli</name>
    <dbReference type="NCBI Taxonomy" id="2496267"/>
    <lineage>
        <taxon>Bacteria</taxon>
        <taxon>Bacillati</taxon>
        <taxon>Bacillota</taxon>
        <taxon>Bacilli</taxon>
        <taxon>Bacillales</taxon>
        <taxon>Paenibacillaceae</taxon>
        <taxon>Paenibacillus</taxon>
    </lineage>
</organism>
<accession>A0A433X2B1</accession>
<dbReference type="PANTHER" id="PTHR42756">
    <property type="entry name" value="TRANSCRIPTIONAL REGULATOR, MARR"/>
    <property type="match status" value="1"/>
</dbReference>
<sequence>MEQQSKELIRRYVTASATVTKRLSSEIAKIVQDEMTVDQYQIMYHIKTQQECTSTELADAFCVGKSSITAIITRLVDRGLVERTRDEGDRRLVYLSLTDLGHEISGKADEKVQEVVSRYLTHFNQKEIESFITNFEKLASLFEEGSKE</sequence>
<name>A0A433X2B1_9BACL</name>
<gene>
    <name evidence="5" type="ORF">EJP77_18180</name>
</gene>
<comment type="caution">
    <text evidence="5">The sequence shown here is derived from an EMBL/GenBank/DDBJ whole genome shotgun (WGS) entry which is preliminary data.</text>
</comment>
<dbReference type="GO" id="GO:0003700">
    <property type="term" value="F:DNA-binding transcription factor activity"/>
    <property type="evidence" value="ECO:0007669"/>
    <property type="project" value="InterPro"/>
</dbReference>
<keyword evidence="2" id="KW-0238">DNA-binding</keyword>
<dbReference type="InterPro" id="IPR036388">
    <property type="entry name" value="WH-like_DNA-bd_sf"/>
</dbReference>